<reference evidence="9" key="2">
    <citation type="submission" date="2025-08" db="UniProtKB">
        <authorList>
            <consortium name="Ensembl"/>
        </authorList>
    </citation>
    <scope>IDENTIFICATION</scope>
</reference>
<dbReference type="Proteomes" id="UP000694412">
    <property type="component" value="Chromosome 18"/>
</dbReference>
<dbReference type="InterPro" id="IPR027417">
    <property type="entry name" value="P-loop_NTPase"/>
</dbReference>
<dbReference type="SUPFAM" id="SSF52540">
    <property type="entry name" value="P-loop containing nucleoside triphosphate hydrolases"/>
    <property type="match status" value="2"/>
</dbReference>
<dbReference type="InterPro" id="IPR017871">
    <property type="entry name" value="ABC_transporter-like_CS"/>
</dbReference>
<protein>
    <submittedName>
        <fullName evidence="9">ATP-binding cassette sub-family A member 9-like</fullName>
    </submittedName>
</protein>
<sequence length="1259" mass="141958">MIYHFERQEIPYKFLGRLDDPAFRVKGVTLIYTPVTSTTREIMERVASNSVMKGNAAHILVAAVRLHRSQPWAHQPSLWWEGKGHRTVSMKTNRSVWEEMKSISGIRLQSPLIKSIYKLDYIWFTIYSMLCFSPFMYFLSVKVIREKKKLKVLMKAMGLQDIAFWLSWSLLYTIYISVTSSLLTVITIRRVTQDCSFSEIYFLYFFYGIASIHFCFMLSSLLKRPHITSFVGFFLHIVFGSLGFMTLFEQVPPSLEWVFKLFSPYTFTAGISEVCSKQKLYPFFNLYSMLILDSTLYLLLAIYFDKVLPGKYGVPYPPLFFLRPSYWLQRGSECGIQPDSIPVPGCDTEPIPEGFEGKEAIRLYNIRKTYKSKDKRTEALRGLSLNIYEGQITALLGLSGSGKTALLDVLSGFSKPSAGSAMICNYKVSEVQDMEGIQAMVGICPQSNLHFEALTVKENLRIFAHVKGIWWKEAEQEVQKVLVQLDLTDLQDVRADSLSGGQKRKLSLAIAILGDPQVLLLDEPMVGLDPCSRHQVWELLAERRAGRVTLICTQSVEEADTCTDRKAFLSNGRLHCVGSSLYLKRKWGIGYHLRMCINDQCDPGLASSLVRRYIPNAVFKGRDGDELCYLLPLENTKSFPDLLGHLDSGLVLGIVHYDVSRTTLADALLKLEGREAIDHRGKAVIPLCKMKGSYLFSVKRNMRKFLLNAMFHRFWQHRHYTLMCGAEPINCFPVLINTLSNTFLRLFNSTARISIWSHPFSWVSILPNYCWKSLEKGKIKARAQLRVSGLFPSAYWCGQALVDVPLFWALMCLMFVFVLLLDRICPMEAFIILPMVCKSPSLILKHIFSAIGYGVSLTFLVYLIAFMFRKGRTNRYLWSFVFVLVSGGNLHSETFDNTSYHLKFHFECVEIQQNNPNHVLFGFLLCCLEIRYGEAVAECDPIFRCVLGALGVLITIITINTSCTFVPGEVLGLLGPNGAGKSTTVRMISGDTAATAGEVMLQGSRAMVLGCCPQKDPLWPDLTVLQHLEAYAAVRGVRREDAAVLISRYALDLQRCLKTPARKLSAGEARKLCFALSILGNPTVMLWDEPSAGMDVAGQKAIRAAVRSKECAAVLSTHCLEEAAMCDRVAVLVAGKLQYIGSPEELRRKFGMNYNLEVKLKDMGQSDALHNEIVHLFPGAARLKRISSLLTYKIPMEDALPLSQAFSKLEAAKQNFRLEEYSLSLHTLKQVFMDFSGDLEEPDLEGVAEGASEQKLLQP</sequence>
<dbReference type="PROSITE" id="PS00211">
    <property type="entry name" value="ABC_TRANSPORTER_1"/>
    <property type="match status" value="2"/>
</dbReference>
<evidence type="ECO:0000256" key="2">
    <source>
        <dbReference type="ARBA" id="ARBA00022692"/>
    </source>
</evidence>
<evidence type="ECO:0000256" key="3">
    <source>
        <dbReference type="ARBA" id="ARBA00022741"/>
    </source>
</evidence>
<feature type="domain" description="ABC transporter" evidence="8">
    <location>
        <begin position="361"/>
        <end position="596"/>
    </location>
</feature>
<dbReference type="InterPro" id="IPR026082">
    <property type="entry name" value="ABCA"/>
</dbReference>
<dbReference type="GO" id="GO:0005886">
    <property type="term" value="C:plasma membrane"/>
    <property type="evidence" value="ECO:0007669"/>
    <property type="project" value="UniProtKB-ARBA"/>
</dbReference>
<evidence type="ECO:0000256" key="1">
    <source>
        <dbReference type="ARBA" id="ARBA00004141"/>
    </source>
</evidence>
<keyword evidence="10" id="KW-1185">Reference proteome</keyword>
<dbReference type="GO" id="GO:0005524">
    <property type="term" value="F:ATP binding"/>
    <property type="evidence" value="ECO:0007669"/>
    <property type="project" value="UniProtKB-KW"/>
</dbReference>
<proteinExistence type="predicted"/>
<name>A0A8C2UDU6_COTJA</name>
<keyword evidence="5 7" id="KW-1133">Transmembrane helix</keyword>
<dbReference type="GO" id="GO:0005319">
    <property type="term" value="F:lipid transporter activity"/>
    <property type="evidence" value="ECO:0007669"/>
    <property type="project" value="TreeGrafter"/>
</dbReference>
<feature type="domain" description="ABC transporter" evidence="8">
    <location>
        <begin position="937"/>
        <end position="1159"/>
    </location>
</feature>
<evidence type="ECO:0000313" key="9">
    <source>
        <dbReference type="Ensembl" id="ENSCJPP00005027433.1"/>
    </source>
</evidence>
<dbReference type="Gene3D" id="3.40.50.300">
    <property type="entry name" value="P-loop containing nucleotide triphosphate hydrolases"/>
    <property type="match status" value="2"/>
</dbReference>
<feature type="transmembrane region" description="Helical" evidence="7">
    <location>
        <begin position="230"/>
        <end position="248"/>
    </location>
</feature>
<reference evidence="9" key="1">
    <citation type="submission" date="2015-11" db="EMBL/GenBank/DDBJ databases">
        <authorList>
            <consortium name="International Coturnix japonica Genome Analysis Consortium"/>
            <person name="Warren W."/>
            <person name="Burt D.W."/>
            <person name="Antin P.B."/>
            <person name="Lanford R."/>
            <person name="Gros J."/>
            <person name="Wilson R.K."/>
        </authorList>
    </citation>
    <scope>NUCLEOTIDE SEQUENCE [LARGE SCALE GENOMIC DNA]</scope>
</reference>
<organism evidence="9 10">
    <name type="scientific">Coturnix japonica</name>
    <name type="common">Japanese quail</name>
    <name type="synonym">Coturnix coturnix japonica</name>
    <dbReference type="NCBI Taxonomy" id="93934"/>
    <lineage>
        <taxon>Eukaryota</taxon>
        <taxon>Metazoa</taxon>
        <taxon>Chordata</taxon>
        <taxon>Craniata</taxon>
        <taxon>Vertebrata</taxon>
        <taxon>Euteleostomi</taxon>
        <taxon>Archelosauria</taxon>
        <taxon>Archosauria</taxon>
        <taxon>Dinosauria</taxon>
        <taxon>Saurischia</taxon>
        <taxon>Theropoda</taxon>
        <taxon>Coelurosauria</taxon>
        <taxon>Aves</taxon>
        <taxon>Neognathae</taxon>
        <taxon>Galloanserae</taxon>
        <taxon>Galliformes</taxon>
        <taxon>Phasianidae</taxon>
        <taxon>Perdicinae</taxon>
        <taxon>Coturnix</taxon>
    </lineage>
</organism>
<keyword evidence="4" id="KW-0067">ATP-binding</keyword>
<feature type="transmembrane region" description="Helical" evidence="7">
    <location>
        <begin position="121"/>
        <end position="141"/>
    </location>
</feature>
<dbReference type="InterPro" id="IPR056264">
    <property type="entry name" value="R2_ABCA1-4-like"/>
</dbReference>
<feature type="transmembrane region" description="Helical" evidence="7">
    <location>
        <begin position="162"/>
        <end position="188"/>
    </location>
</feature>
<dbReference type="PROSITE" id="PS50893">
    <property type="entry name" value="ABC_TRANSPORTER_2"/>
    <property type="match status" value="2"/>
</dbReference>
<dbReference type="CDD" id="cd03263">
    <property type="entry name" value="ABC_subfamily_A"/>
    <property type="match status" value="1"/>
</dbReference>
<feature type="transmembrane region" description="Helical" evidence="7">
    <location>
        <begin position="800"/>
        <end position="821"/>
    </location>
</feature>
<reference evidence="9" key="3">
    <citation type="submission" date="2025-09" db="UniProtKB">
        <authorList>
            <consortium name="Ensembl"/>
        </authorList>
    </citation>
    <scope>IDENTIFICATION</scope>
</reference>
<dbReference type="Ensembl" id="ENSCJPT00005037088.1">
    <property type="protein sequence ID" value="ENSCJPP00005027433.1"/>
    <property type="gene ID" value="ENSCJPG00005021276.1"/>
</dbReference>
<dbReference type="Pfam" id="PF23321">
    <property type="entry name" value="R1_ABCA1"/>
    <property type="match status" value="1"/>
</dbReference>
<feature type="transmembrane region" description="Helical" evidence="7">
    <location>
        <begin position="200"/>
        <end position="218"/>
    </location>
</feature>
<evidence type="ECO:0000256" key="4">
    <source>
        <dbReference type="ARBA" id="ARBA00022840"/>
    </source>
</evidence>
<dbReference type="PANTHER" id="PTHR19229:SF274">
    <property type="entry name" value="ABC-TYPE ORGANIC ANION TRANSPORTER ABCA8"/>
    <property type="match status" value="1"/>
</dbReference>
<evidence type="ECO:0000256" key="7">
    <source>
        <dbReference type="SAM" id="Phobius"/>
    </source>
</evidence>
<evidence type="ECO:0000256" key="6">
    <source>
        <dbReference type="ARBA" id="ARBA00023136"/>
    </source>
</evidence>
<dbReference type="InterPro" id="IPR003439">
    <property type="entry name" value="ABC_transporter-like_ATP-bd"/>
</dbReference>
<dbReference type="GO" id="GO:0016887">
    <property type="term" value="F:ATP hydrolysis activity"/>
    <property type="evidence" value="ECO:0007669"/>
    <property type="project" value="InterPro"/>
</dbReference>
<dbReference type="GeneTree" id="ENSGT00940000162673"/>
<evidence type="ECO:0000259" key="8">
    <source>
        <dbReference type="PROSITE" id="PS50893"/>
    </source>
</evidence>
<evidence type="ECO:0000256" key="5">
    <source>
        <dbReference type="ARBA" id="ARBA00022989"/>
    </source>
</evidence>
<keyword evidence="3" id="KW-0547">Nucleotide-binding</keyword>
<evidence type="ECO:0000313" key="10">
    <source>
        <dbReference type="Proteomes" id="UP000694412"/>
    </source>
</evidence>
<feature type="transmembrane region" description="Helical" evidence="7">
    <location>
        <begin position="841"/>
        <end position="864"/>
    </location>
</feature>
<dbReference type="Pfam" id="PF12698">
    <property type="entry name" value="ABC2_membrane_3"/>
    <property type="match status" value="1"/>
</dbReference>
<dbReference type="InterPro" id="IPR003593">
    <property type="entry name" value="AAA+_ATPase"/>
</dbReference>
<accession>A0A8C2UDU6</accession>
<dbReference type="AlphaFoldDB" id="A0A8C2UDU6"/>
<dbReference type="SMART" id="SM00382">
    <property type="entry name" value="AAA"/>
    <property type="match status" value="2"/>
</dbReference>
<keyword evidence="2 7" id="KW-0812">Transmembrane</keyword>
<comment type="subcellular location">
    <subcellularLocation>
        <location evidence="1">Membrane</location>
        <topology evidence="1">Multi-pass membrane protein</topology>
    </subcellularLocation>
</comment>
<dbReference type="GO" id="GO:0140359">
    <property type="term" value="F:ABC-type transporter activity"/>
    <property type="evidence" value="ECO:0007669"/>
    <property type="project" value="InterPro"/>
</dbReference>
<feature type="transmembrane region" description="Helical" evidence="7">
    <location>
        <begin position="286"/>
        <end position="304"/>
    </location>
</feature>
<keyword evidence="6 7" id="KW-0472">Membrane</keyword>
<dbReference type="Pfam" id="PF00005">
    <property type="entry name" value="ABC_tran"/>
    <property type="match status" value="2"/>
</dbReference>
<dbReference type="InterPro" id="IPR013525">
    <property type="entry name" value="ABC2_TM"/>
</dbReference>
<dbReference type="PANTHER" id="PTHR19229">
    <property type="entry name" value="ATP-BINDING CASSETTE TRANSPORTER SUBFAMILY A ABCA"/>
    <property type="match status" value="1"/>
</dbReference>